<dbReference type="EnsemblMetazoa" id="PPAI013117-RA">
    <property type="protein sequence ID" value="PPAI013117-PA"/>
    <property type="gene ID" value="PPAI013117"/>
</dbReference>
<keyword evidence="3 8" id="KW-0812">Transmembrane</keyword>
<keyword evidence="2 8" id="KW-1003">Cell membrane</keyword>
<comment type="similarity">
    <text evidence="8">Belongs to the insect chemoreceptor superfamily. Gustatory receptor (GR) family.</text>
</comment>
<feature type="transmembrane region" description="Helical" evidence="8">
    <location>
        <begin position="12"/>
        <end position="30"/>
    </location>
</feature>
<sequence length="396" mass="45251">MPPKEHAKFHSIVLLTYCLNKLYGLSPFSYNCTTKPCTTSSVAVAHCIVNILFLLFFYPTFCIPLYYAMVNANFEGNLESTVGTTQVTIEFIAVILTQCVYLYYRKELVVYFNRKIAYEKKIVEYSQILYGNVYFAVQNAASIILFLIKFAANHMMISQIPSMTVTRFIILIIYLVPNTVMTIAGCNFTMEVITLRYFAAQINFMLCKIGQQLTNLPQATSTAKKTVIYCKASEAIDELLILHSELNEILVMFNKVQSFVLLIFFMNKFAELIIPIFFVYLAAIGLSKVDIDTNVYISTTLTNIFSFLELKMATMFSDQLINEIATTGKILHEFPIQNADDRLKESINRFSVQILQEKRPIIVCGMYRVDNSLLYIMASSMTSYLILLIQFQIEAL</sequence>
<dbReference type="InterPro" id="IPR013604">
    <property type="entry name" value="7TM_chemorcpt"/>
</dbReference>
<dbReference type="VEuPathDB" id="VectorBase:PPAPM1_005673"/>
<proteinExistence type="inferred from homology"/>
<evidence type="ECO:0000256" key="5">
    <source>
        <dbReference type="ARBA" id="ARBA00023136"/>
    </source>
</evidence>
<dbReference type="Pfam" id="PF08395">
    <property type="entry name" value="7tm_7"/>
    <property type="match status" value="1"/>
</dbReference>
<evidence type="ECO:0000256" key="4">
    <source>
        <dbReference type="ARBA" id="ARBA00022989"/>
    </source>
</evidence>
<dbReference type="PANTHER" id="PTHR21143:SF133">
    <property type="entry name" value="GUSTATORY AND PHEROMONE RECEPTOR 32A-RELATED"/>
    <property type="match status" value="1"/>
</dbReference>
<dbReference type="GO" id="GO:0008049">
    <property type="term" value="P:male courtship behavior"/>
    <property type="evidence" value="ECO:0007669"/>
    <property type="project" value="TreeGrafter"/>
</dbReference>
<dbReference type="GO" id="GO:0005886">
    <property type="term" value="C:plasma membrane"/>
    <property type="evidence" value="ECO:0007669"/>
    <property type="project" value="UniProtKB-SubCell"/>
</dbReference>
<evidence type="ECO:0000256" key="3">
    <source>
        <dbReference type="ARBA" id="ARBA00022692"/>
    </source>
</evidence>
<keyword evidence="10" id="KW-1185">Reference proteome</keyword>
<evidence type="ECO:0000256" key="7">
    <source>
        <dbReference type="ARBA" id="ARBA00023224"/>
    </source>
</evidence>
<dbReference type="GO" id="GO:0030424">
    <property type="term" value="C:axon"/>
    <property type="evidence" value="ECO:0007669"/>
    <property type="project" value="TreeGrafter"/>
</dbReference>
<feature type="transmembrane region" description="Helical" evidence="8">
    <location>
        <begin position="295"/>
        <end position="313"/>
    </location>
</feature>
<comment type="subcellular location">
    <subcellularLocation>
        <location evidence="1 8">Cell membrane</location>
        <topology evidence="1 8">Multi-pass membrane protein</topology>
    </subcellularLocation>
</comment>
<dbReference type="Proteomes" id="UP000092462">
    <property type="component" value="Unassembled WGS sequence"/>
</dbReference>
<evidence type="ECO:0000256" key="8">
    <source>
        <dbReference type="RuleBase" id="RU363108"/>
    </source>
</evidence>
<comment type="function">
    <text evidence="8">Gustatory receptor which mediates acceptance or avoidance behavior, depending on its substrates.</text>
</comment>
<accession>A0A240SYU1</accession>
<dbReference type="PANTHER" id="PTHR21143">
    <property type="entry name" value="INVERTEBRATE GUSTATORY RECEPTOR"/>
    <property type="match status" value="1"/>
</dbReference>
<feature type="transmembrane region" description="Helical" evidence="8">
    <location>
        <begin position="259"/>
        <end position="283"/>
    </location>
</feature>
<keyword evidence="7 8" id="KW-0807">Transducer</keyword>
<organism evidence="9 10">
    <name type="scientific">Phlebotomus papatasi</name>
    <name type="common">Sandfly</name>
    <dbReference type="NCBI Taxonomy" id="29031"/>
    <lineage>
        <taxon>Eukaryota</taxon>
        <taxon>Metazoa</taxon>
        <taxon>Ecdysozoa</taxon>
        <taxon>Arthropoda</taxon>
        <taxon>Hexapoda</taxon>
        <taxon>Insecta</taxon>
        <taxon>Pterygota</taxon>
        <taxon>Neoptera</taxon>
        <taxon>Endopterygota</taxon>
        <taxon>Diptera</taxon>
        <taxon>Nematocera</taxon>
        <taxon>Psychodoidea</taxon>
        <taxon>Psychodidae</taxon>
        <taxon>Phlebotomus</taxon>
        <taxon>Phlebotomus</taxon>
    </lineage>
</organism>
<feature type="transmembrane region" description="Helical" evidence="8">
    <location>
        <begin position="168"/>
        <end position="188"/>
    </location>
</feature>
<name>A0A240SYU1_PHLPP</name>
<dbReference type="GO" id="GO:0043025">
    <property type="term" value="C:neuronal cell body"/>
    <property type="evidence" value="ECO:0007669"/>
    <property type="project" value="TreeGrafter"/>
</dbReference>
<evidence type="ECO:0000313" key="9">
    <source>
        <dbReference type="EnsemblMetazoa" id="PPAI013117-PA"/>
    </source>
</evidence>
<feature type="transmembrane region" description="Helical" evidence="8">
    <location>
        <begin position="87"/>
        <end position="104"/>
    </location>
</feature>
<dbReference type="GO" id="GO:0007635">
    <property type="term" value="P:chemosensory behavior"/>
    <property type="evidence" value="ECO:0007669"/>
    <property type="project" value="TreeGrafter"/>
</dbReference>
<dbReference type="GO" id="GO:0050909">
    <property type="term" value="P:sensory perception of taste"/>
    <property type="evidence" value="ECO:0007669"/>
    <property type="project" value="InterPro"/>
</dbReference>
<feature type="transmembrane region" description="Helical" evidence="8">
    <location>
        <begin position="373"/>
        <end position="393"/>
    </location>
</feature>
<evidence type="ECO:0000256" key="6">
    <source>
        <dbReference type="ARBA" id="ARBA00023170"/>
    </source>
</evidence>
<dbReference type="EMBL" id="AJVK01005048">
    <property type="status" value="NOT_ANNOTATED_CDS"/>
    <property type="molecule type" value="Genomic_DNA"/>
</dbReference>
<reference evidence="9" key="1">
    <citation type="submission" date="2022-08" db="UniProtKB">
        <authorList>
            <consortium name="EnsemblMetazoa"/>
        </authorList>
    </citation>
    <scope>IDENTIFICATION</scope>
    <source>
        <strain evidence="9">Israel</strain>
    </source>
</reference>
<dbReference type="VEuPathDB" id="VectorBase:PPAI013117"/>
<feature type="transmembrane region" description="Helical" evidence="8">
    <location>
        <begin position="42"/>
        <end position="67"/>
    </location>
</feature>
<evidence type="ECO:0000313" key="10">
    <source>
        <dbReference type="Proteomes" id="UP000092462"/>
    </source>
</evidence>
<evidence type="ECO:0000256" key="1">
    <source>
        <dbReference type="ARBA" id="ARBA00004651"/>
    </source>
</evidence>
<feature type="transmembrane region" description="Helical" evidence="8">
    <location>
        <begin position="125"/>
        <end position="148"/>
    </location>
</feature>
<keyword evidence="5 8" id="KW-0472">Membrane</keyword>
<evidence type="ECO:0000256" key="2">
    <source>
        <dbReference type="ARBA" id="ARBA00022475"/>
    </source>
</evidence>
<keyword evidence="6 8" id="KW-0675">Receptor</keyword>
<keyword evidence="4 8" id="KW-1133">Transmembrane helix</keyword>
<dbReference type="AlphaFoldDB" id="A0A240SYU1"/>
<dbReference type="GO" id="GO:0007165">
    <property type="term" value="P:signal transduction"/>
    <property type="evidence" value="ECO:0007669"/>
    <property type="project" value="UniProtKB-KW"/>
</dbReference>
<comment type="caution">
    <text evidence="8">Lacks conserved residue(s) required for the propagation of feature annotation.</text>
</comment>
<dbReference type="GO" id="GO:0030425">
    <property type="term" value="C:dendrite"/>
    <property type="evidence" value="ECO:0007669"/>
    <property type="project" value="TreeGrafter"/>
</dbReference>
<protein>
    <recommendedName>
        <fullName evidence="8">Gustatory receptor</fullName>
    </recommendedName>
</protein>